<protein>
    <recommendedName>
        <fullName evidence="2">USP domain-containing protein</fullName>
    </recommendedName>
</protein>
<gene>
    <name evidence="3" type="ORF">ANCCEY_05905</name>
</gene>
<dbReference type="PROSITE" id="PS50235">
    <property type="entry name" value="USP_3"/>
    <property type="match status" value="1"/>
</dbReference>
<name>A0A0D6LY06_9BILA</name>
<dbReference type="SUPFAM" id="SSF54001">
    <property type="entry name" value="Cysteine proteinases"/>
    <property type="match status" value="1"/>
</dbReference>
<feature type="domain" description="USP" evidence="2">
    <location>
        <begin position="51"/>
        <end position="237"/>
    </location>
</feature>
<dbReference type="InterPro" id="IPR038765">
    <property type="entry name" value="Papain-like_cys_pep_sf"/>
</dbReference>
<dbReference type="Gene3D" id="3.90.70.10">
    <property type="entry name" value="Cysteine proteinases"/>
    <property type="match status" value="1"/>
</dbReference>
<proteinExistence type="predicted"/>
<evidence type="ECO:0000313" key="4">
    <source>
        <dbReference type="Proteomes" id="UP000054495"/>
    </source>
</evidence>
<feature type="region of interest" description="Disordered" evidence="1">
    <location>
        <begin position="139"/>
        <end position="163"/>
    </location>
</feature>
<evidence type="ECO:0000256" key="1">
    <source>
        <dbReference type="SAM" id="MobiDB-lite"/>
    </source>
</evidence>
<dbReference type="InterPro" id="IPR001394">
    <property type="entry name" value="Peptidase_C19_UCH"/>
</dbReference>
<dbReference type="CDD" id="cd02257">
    <property type="entry name" value="Peptidase_C19"/>
    <property type="match status" value="1"/>
</dbReference>
<keyword evidence="4" id="KW-1185">Reference proteome</keyword>
<dbReference type="AlphaFoldDB" id="A0A0D6LY06"/>
<dbReference type="Proteomes" id="UP000054495">
    <property type="component" value="Unassembled WGS sequence"/>
</dbReference>
<dbReference type="GO" id="GO:0016579">
    <property type="term" value="P:protein deubiquitination"/>
    <property type="evidence" value="ECO:0007669"/>
    <property type="project" value="InterPro"/>
</dbReference>
<organism evidence="3 4">
    <name type="scientific">Ancylostoma ceylanicum</name>
    <dbReference type="NCBI Taxonomy" id="53326"/>
    <lineage>
        <taxon>Eukaryota</taxon>
        <taxon>Metazoa</taxon>
        <taxon>Ecdysozoa</taxon>
        <taxon>Nematoda</taxon>
        <taxon>Chromadorea</taxon>
        <taxon>Rhabditida</taxon>
        <taxon>Rhabditina</taxon>
        <taxon>Rhabditomorpha</taxon>
        <taxon>Strongyloidea</taxon>
        <taxon>Ancylostomatidae</taxon>
        <taxon>Ancylostomatinae</taxon>
        <taxon>Ancylostoma</taxon>
    </lineage>
</organism>
<reference evidence="3 4" key="1">
    <citation type="submission" date="2013-05" db="EMBL/GenBank/DDBJ databases">
        <title>Draft genome of the parasitic nematode Anyclostoma ceylanicum.</title>
        <authorList>
            <person name="Mitreva M."/>
        </authorList>
    </citation>
    <scope>NUCLEOTIDE SEQUENCE [LARGE SCALE GENOMIC DNA]</scope>
</reference>
<evidence type="ECO:0000313" key="3">
    <source>
        <dbReference type="EMBL" id="EPB74986.1"/>
    </source>
</evidence>
<dbReference type="InterPro" id="IPR028889">
    <property type="entry name" value="USP"/>
</dbReference>
<dbReference type="GO" id="GO:0004843">
    <property type="term" value="F:cysteine-type deubiquitinase activity"/>
    <property type="evidence" value="ECO:0007669"/>
    <property type="project" value="InterPro"/>
</dbReference>
<evidence type="ECO:0000259" key="2">
    <source>
        <dbReference type="PROSITE" id="PS50235"/>
    </source>
</evidence>
<accession>A0A0D6LY06</accession>
<dbReference type="Pfam" id="PF00443">
    <property type="entry name" value="UCH"/>
    <property type="match status" value="1"/>
</dbReference>
<sequence>MRLKGTSSAHKHRVLAIAESLISQGPPGNRSYISSLPANPEEMLRKEGVSVGLHNTGNTCWFNVVAQLLFHLPRFRRVVYEFVPQQSTLINEEDASEMMSNLMEWMEKGLAAPPVGNEEQSKETAPSELIIQPSSPLTVFKQPSSPLTTSRSVDQMETSPAASVETTPIIVDGAMPEQKEDVKAEEMVTDTQVAPASEPSSRSHLDWIRDLFHGYQTERATSALPMRKWMTTRAQFL</sequence>
<dbReference type="EMBL" id="KE124919">
    <property type="protein sequence ID" value="EPB74986.1"/>
    <property type="molecule type" value="Genomic_DNA"/>
</dbReference>